<sequence>MSKRKQNADIDSDDDNEVSLINVDFEFFDPHPDVDFLALKRLILQLFQTDAEFFQPHDLAELILSQPLIGSTVKTDGRESDPYAYLTVLNTHVHKEHPSIKALVAYALAKSEPDAQFHATLQNLLGPNEIESQNHVGFVFSERLINMPPQIVPHMYRMLADEIQWAIADNEPYRFTHLLIVSRTYRLSDDEAAELQSAPTPKTKKQRNAAAPQPPPGGGVFSYHHEDEYTQKFATHWLDYKLSNAPPRDKESFGLEQGGRLILLPAEKLPEYIATIGEAFAAPS</sequence>
<name>A0ACB8RKU4_9AGAM</name>
<keyword evidence="2" id="KW-1185">Reference proteome</keyword>
<organism evidence="1 2">
    <name type="scientific">Auriscalpium vulgare</name>
    <dbReference type="NCBI Taxonomy" id="40419"/>
    <lineage>
        <taxon>Eukaryota</taxon>
        <taxon>Fungi</taxon>
        <taxon>Dikarya</taxon>
        <taxon>Basidiomycota</taxon>
        <taxon>Agaricomycotina</taxon>
        <taxon>Agaricomycetes</taxon>
        <taxon>Russulales</taxon>
        <taxon>Auriscalpiaceae</taxon>
        <taxon>Auriscalpium</taxon>
    </lineage>
</organism>
<comment type="caution">
    <text evidence="1">The sequence shown here is derived from an EMBL/GenBank/DDBJ whole genome shotgun (WGS) entry which is preliminary data.</text>
</comment>
<accession>A0ACB8RKU4</accession>
<protein>
    <submittedName>
        <fullName evidence="1">Uncharacterized protein</fullName>
    </submittedName>
</protein>
<evidence type="ECO:0000313" key="2">
    <source>
        <dbReference type="Proteomes" id="UP000814033"/>
    </source>
</evidence>
<reference evidence="1" key="2">
    <citation type="journal article" date="2022" name="New Phytol.">
        <title>Evolutionary transition to the ectomycorrhizal habit in the genomes of a hyperdiverse lineage of mushroom-forming fungi.</title>
        <authorList>
            <person name="Looney B."/>
            <person name="Miyauchi S."/>
            <person name="Morin E."/>
            <person name="Drula E."/>
            <person name="Courty P.E."/>
            <person name="Kohler A."/>
            <person name="Kuo A."/>
            <person name="LaButti K."/>
            <person name="Pangilinan J."/>
            <person name="Lipzen A."/>
            <person name="Riley R."/>
            <person name="Andreopoulos W."/>
            <person name="He G."/>
            <person name="Johnson J."/>
            <person name="Nolan M."/>
            <person name="Tritt A."/>
            <person name="Barry K.W."/>
            <person name="Grigoriev I.V."/>
            <person name="Nagy L.G."/>
            <person name="Hibbett D."/>
            <person name="Henrissat B."/>
            <person name="Matheny P.B."/>
            <person name="Labbe J."/>
            <person name="Martin F.M."/>
        </authorList>
    </citation>
    <scope>NUCLEOTIDE SEQUENCE</scope>
    <source>
        <strain evidence="1">FP105234-sp</strain>
    </source>
</reference>
<reference evidence="1" key="1">
    <citation type="submission" date="2021-02" db="EMBL/GenBank/DDBJ databases">
        <authorList>
            <consortium name="DOE Joint Genome Institute"/>
            <person name="Ahrendt S."/>
            <person name="Looney B.P."/>
            <person name="Miyauchi S."/>
            <person name="Morin E."/>
            <person name="Drula E."/>
            <person name="Courty P.E."/>
            <person name="Chicoki N."/>
            <person name="Fauchery L."/>
            <person name="Kohler A."/>
            <person name="Kuo A."/>
            <person name="Labutti K."/>
            <person name="Pangilinan J."/>
            <person name="Lipzen A."/>
            <person name="Riley R."/>
            <person name="Andreopoulos W."/>
            <person name="He G."/>
            <person name="Johnson J."/>
            <person name="Barry K.W."/>
            <person name="Grigoriev I.V."/>
            <person name="Nagy L."/>
            <person name="Hibbett D."/>
            <person name="Henrissat B."/>
            <person name="Matheny P.B."/>
            <person name="Labbe J."/>
            <person name="Martin F."/>
        </authorList>
    </citation>
    <scope>NUCLEOTIDE SEQUENCE</scope>
    <source>
        <strain evidence="1">FP105234-sp</strain>
    </source>
</reference>
<dbReference type="EMBL" id="MU275968">
    <property type="protein sequence ID" value="KAI0044874.1"/>
    <property type="molecule type" value="Genomic_DNA"/>
</dbReference>
<proteinExistence type="predicted"/>
<dbReference type="Proteomes" id="UP000814033">
    <property type="component" value="Unassembled WGS sequence"/>
</dbReference>
<gene>
    <name evidence="1" type="ORF">FA95DRAFT_1561711</name>
</gene>
<evidence type="ECO:0000313" key="1">
    <source>
        <dbReference type="EMBL" id="KAI0044874.1"/>
    </source>
</evidence>